<keyword evidence="1" id="KW-0472">Membrane</keyword>
<dbReference type="RefSeq" id="XP_064719193.1">
    <property type="nucleotide sequence ID" value="XM_064863121.1"/>
</dbReference>
<gene>
    <name evidence="2" type="ORF">IAS62_001243</name>
</gene>
<keyword evidence="3" id="KW-1185">Reference proteome</keyword>
<accession>A0ABZ2ARY6</accession>
<keyword evidence="1" id="KW-0812">Transmembrane</keyword>
<evidence type="ECO:0000313" key="3">
    <source>
        <dbReference type="Proteomes" id="UP001432216"/>
    </source>
</evidence>
<dbReference type="Proteomes" id="UP001432216">
    <property type="component" value="Chromosome 2"/>
</dbReference>
<protein>
    <submittedName>
        <fullName evidence="2">Uncharacterized protein</fullName>
    </submittedName>
</protein>
<dbReference type="GeneID" id="89988018"/>
<reference evidence="2 3" key="1">
    <citation type="submission" date="2024-01" db="EMBL/GenBank/DDBJ databases">
        <title>Comparative genomics of Cryptococcus and Kwoniella reveals pathogenesis evolution and contrasting modes of karyotype evolution via chromosome fusion or intercentromeric recombination.</title>
        <authorList>
            <person name="Coelho M.A."/>
            <person name="David-Palma M."/>
            <person name="Shea T."/>
            <person name="Bowers K."/>
            <person name="McGinley-Smith S."/>
            <person name="Mohammad A.W."/>
            <person name="Gnirke A."/>
            <person name="Yurkov A.M."/>
            <person name="Nowrousian M."/>
            <person name="Sun S."/>
            <person name="Cuomo C.A."/>
            <person name="Heitman J."/>
        </authorList>
    </citation>
    <scope>NUCLEOTIDE SEQUENCE [LARGE SCALE GENOMIC DNA]</scope>
    <source>
        <strain evidence="2 3">7685027</strain>
    </source>
</reference>
<sequence>MASDGPIIYTSLIISTSQGLKIQSLNIPLLLSFPPALSHSLSVVSFVFLQTFSTILAWLLCRHSPEWKANCVHTKSYSTSIHVLYLRLIENSSVPSVRCTAQQGLPFQKEVAFGRGIAGLFPQKIKYSGQFPPSKQSPWL</sequence>
<evidence type="ECO:0000313" key="2">
    <source>
        <dbReference type="EMBL" id="WVO19953.1"/>
    </source>
</evidence>
<feature type="transmembrane region" description="Helical" evidence="1">
    <location>
        <begin position="36"/>
        <end position="60"/>
    </location>
</feature>
<name>A0ABZ2ARY6_9TREE</name>
<keyword evidence="1" id="KW-1133">Transmembrane helix</keyword>
<dbReference type="EMBL" id="CP143807">
    <property type="protein sequence ID" value="WVO19953.1"/>
    <property type="molecule type" value="Genomic_DNA"/>
</dbReference>
<proteinExistence type="predicted"/>
<organism evidence="2 3">
    <name type="scientific">Cryptococcus decagattii</name>
    <dbReference type="NCBI Taxonomy" id="1859122"/>
    <lineage>
        <taxon>Eukaryota</taxon>
        <taxon>Fungi</taxon>
        <taxon>Dikarya</taxon>
        <taxon>Basidiomycota</taxon>
        <taxon>Agaricomycotina</taxon>
        <taxon>Tremellomycetes</taxon>
        <taxon>Tremellales</taxon>
        <taxon>Cryptococcaceae</taxon>
        <taxon>Cryptococcus</taxon>
        <taxon>Cryptococcus gattii species complex</taxon>
    </lineage>
</organism>
<evidence type="ECO:0000256" key="1">
    <source>
        <dbReference type="SAM" id="Phobius"/>
    </source>
</evidence>